<dbReference type="Proteomes" id="UP000887565">
    <property type="component" value="Unplaced"/>
</dbReference>
<sequence length="53" mass="5990">MEVVLKKNLCENCFTSWKNLDVLSTEHNIDLLLSTAASLKNLILGVSRPKMEE</sequence>
<evidence type="ECO:0000313" key="2">
    <source>
        <dbReference type="WBParaSite" id="nRc.2.0.1.t34998-RA"/>
    </source>
</evidence>
<organism evidence="1 2">
    <name type="scientific">Romanomermis culicivorax</name>
    <name type="common">Nematode worm</name>
    <dbReference type="NCBI Taxonomy" id="13658"/>
    <lineage>
        <taxon>Eukaryota</taxon>
        <taxon>Metazoa</taxon>
        <taxon>Ecdysozoa</taxon>
        <taxon>Nematoda</taxon>
        <taxon>Enoplea</taxon>
        <taxon>Dorylaimia</taxon>
        <taxon>Mermithida</taxon>
        <taxon>Mermithoidea</taxon>
        <taxon>Mermithidae</taxon>
        <taxon>Romanomermis</taxon>
    </lineage>
</organism>
<dbReference type="AlphaFoldDB" id="A0A915KAQ5"/>
<keyword evidence="1" id="KW-1185">Reference proteome</keyword>
<proteinExistence type="predicted"/>
<protein>
    <submittedName>
        <fullName evidence="2">Uncharacterized protein</fullName>
    </submittedName>
</protein>
<accession>A0A915KAQ5</accession>
<reference evidence="2" key="1">
    <citation type="submission" date="2022-11" db="UniProtKB">
        <authorList>
            <consortium name="WormBaseParasite"/>
        </authorList>
    </citation>
    <scope>IDENTIFICATION</scope>
</reference>
<dbReference type="WBParaSite" id="nRc.2.0.1.t34998-RA">
    <property type="protein sequence ID" value="nRc.2.0.1.t34998-RA"/>
    <property type="gene ID" value="nRc.2.0.1.g34998"/>
</dbReference>
<name>A0A915KAQ5_ROMCU</name>
<evidence type="ECO:0000313" key="1">
    <source>
        <dbReference type="Proteomes" id="UP000887565"/>
    </source>
</evidence>